<accession>A0A919PUU2</accession>
<dbReference type="Proteomes" id="UP000660611">
    <property type="component" value="Unassembled WGS sequence"/>
</dbReference>
<dbReference type="PANTHER" id="PTHR30055">
    <property type="entry name" value="HTH-TYPE TRANSCRIPTIONAL REGULATOR RUTR"/>
    <property type="match status" value="1"/>
</dbReference>
<dbReference type="AlphaFoldDB" id="A0A919PUU2"/>
<proteinExistence type="predicted"/>
<evidence type="ECO:0000313" key="4">
    <source>
        <dbReference type="EMBL" id="GIG50609.1"/>
    </source>
</evidence>
<dbReference type="GO" id="GO:0003700">
    <property type="term" value="F:DNA-binding transcription factor activity"/>
    <property type="evidence" value="ECO:0007669"/>
    <property type="project" value="TreeGrafter"/>
</dbReference>
<dbReference type="PROSITE" id="PS50977">
    <property type="entry name" value="HTH_TETR_2"/>
    <property type="match status" value="1"/>
</dbReference>
<dbReference type="PANTHER" id="PTHR30055:SF219">
    <property type="entry name" value="TRANSCRIPTIONAL REGULATORY PROTEIN"/>
    <property type="match status" value="1"/>
</dbReference>
<protein>
    <submittedName>
        <fullName evidence="4">TetR family transcriptional regulator</fullName>
    </submittedName>
</protein>
<name>A0A919PUU2_9ACTN</name>
<keyword evidence="1 2" id="KW-0238">DNA-binding</keyword>
<dbReference type="Gene3D" id="1.10.357.10">
    <property type="entry name" value="Tetracycline Repressor, domain 2"/>
    <property type="match status" value="1"/>
</dbReference>
<keyword evidence="5" id="KW-1185">Reference proteome</keyword>
<dbReference type="InterPro" id="IPR050109">
    <property type="entry name" value="HTH-type_TetR-like_transc_reg"/>
</dbReference>
<evidence type="ECO:0000256" key="1">
    <source>
        <dbReference type="ARBA" id="ARBA00023125"/>
    </source>
</evidence>
<dbReference type="EMBL" id="BONQ01000136">
    <property type="protein sequence ID" value="GIG50609.1"/>
    <property type="molecule type" value="Genomic_DNA"/>
</dbReference>
<dbReference type="InterPro" id="IPR001647">
    <property type="entry name" value="HTH_TetR"/>
</dbReference>
<organism evidence="4 5">
    <name type="scientific">Dactylosporangium siamense</name>
    <dbReference type="NCBI Taxonomy" id="685454"/>
    <lineage>
        <taxon>Bacteria</taxon>
        <taxon>Bacillati</taxon>
        <taxon>Actinomycetota</taxon>
        <taxon>Actinomycetes</taxon>
        <taxon>Micromonosporales</taxon>
        <taxon>Micromonosporaceae</taxon>
        <taxon>Dactylosporangium</taxon>
    </lineage>
</organism>
<dbReference type="GO" id="GO:0000976">
    <property type="term" value="F:transcription cis-regulatory region binding"/>
    <property type="evidence" value="ECO:0007669"/>
    <property type="project" value="TreeGrafter"/>
</dbReference>
<feature type="DNA-binding region" description="H-T-H motif" evidence="2">
    <location>
        <begin position="24"/>
        <end position="43"/>
    </location>
</feature>
<reference evidence="4" key="1">
    <citation type="submission" date="2021-01" db="EMBL/GenBank/DDBJ databases">
        <title>Whole genome shotgun sequence of Dactylosporangium siamense NBRC 106093.</title>
        <authorList>
            <person name="Komaki H."/>
            <person name="Tamura T."/>
        </authorList>
    </citation>
    <scope>NUCLEOTIDE SEQUENCE</scope>
    <source>
        <strain evidence="4">NBRC 106093</strain>
    </source>
</reference>
<dbReference type="RefSeq" id="WP_203852251.1">
    <property type="nucleotide sequence ID" value="NZ_BAAAVW010000010.1"/>
</dbReference>
<sequence length="190" mass="20471">MGHREDLLDGAVRCIYEKGYGRTTARDIVAASGTNLGSIGYHYGSTEALLNAALEKALEDWGTQLATALLSTNADGLRGLPRFEAYWNSVIASIAAHRPAFLASFDAFVQMEHAPAIRAMISEGMQDARGLWASVFHGVDIATEPQKAFQLGSFYQALISGVLTQWLIDPANAPTGRDLAEALRMIADSL</sequence>
<dbReference type="Pfam" id="PF00440">
    <property type="entry name" value="TetR_N"/>
    <property type="match status" value="1"/>
</dbReference>
<comment type="caution">
    <text evidence="4">The sequence shown here is derived from an EMBL/GenBank/DDBJ whole genome shotgun (WGS) entry which is preliminary data.</text>
</comment>
<evidence type="ECO:0000259" key="3">
    <source>
        <dbReference type="PROSITE" id="PS50977"/>
    </source>
</evidence>
<gene>
    <name evidence="4" type="primary">acrR_2</name>
    <name evidence="4" type="ORF">Dsi01nite_086500</name>
</gene>
<evidence type="ECO:0000313" key="5">
    <source>
        <dbReference type="Proteomes" id="UP000660611"/>
    </source>
</evidence>
<dbReference type="InterPro" id="IPR009057">
    <property type="entry name" value="Homeodomain-like_sf"/>
</dbReference>
<feature type="domain" description="HTH tetR-type" evidence="3">
    <location>
        <begin position="1"/>
        <end position="61"/>
    </location>
</feature>
<evidence type="ECO:0000256" key="2">
    <source>
        <dbReference type="PROSITE-ProRule" id="PRU00335"/>
    </source>
</evidence>
<dbReference type="SUPFAM" id="SSF46689">
    <property type="entry name" value="Homeodomain-like"/>
    <property type="match status" value="1"/>
</dbReference>